<dbReference type="AlphaFoldDB" id="A0AA41R7D1"/>
<dbReference type="Gene3D" id="3.30.1490.20">
    <property type="entry name" value="ATP-grasp fold, A domain"/>
    <property type="match status" value="1"/>
</dbReference>
<dbReference type="Gene3D" id="3.30.470.20">
    <property type="entry name" value="ATP-grasp fold, B domain"/>
    <property type="match status" value="1"/>
</dbReference>
<evidence type="ECO:0000256" key="2">
    <source>
        <dbReference type="ARBA" id="ARBA00022741"/>
    </source>
</evidence>
<comment type="caution">
    <text evidence="6">The sequence shown here is derived from an EMBL/GenBank/DDBJ whole genome shotgun (WGS) entry which is preliminary data.</text>
</comment>
<dbReference type="InterPro" id="IPR013815">
    <property type="entry name" value="ATP_grasp_subdomain_1"/>
</dbReference>
<accession>A0AA41R7D1</accession>
<keyword evidence="2 4" id="KW-0547">Nucleotide-binding</keyword>
<dbReference type="GO" id="GO:0016874">
    <property type="term" value="F:ligase activity"/>
    <property type="evidence" value="ECO:0007669"/>
    <property type="project" value="UniProtKB-KW"/>
</dbReference>
<reference evidence="6" key="1">
    <citation type="submission" date="2022-04" db="EMBL/GenBank/DDBJ databases">
        <title>Desulfatitalea alkaliphila sp. nov., a novel anaerobic sulfate-reducing bacterium isolated from terrestrial mud volcano, Taman Peninsula, Russia.</title>
        <authorList>
            <person name="Khomyakova M.A."/>
            <person name="Merkel A.Y."/>
            <person name="Slobodkin A.I."/>
        </authorList>
    </citation>
    <scope>NUCLEOTIDE SEQUENCE</scope>
    <source>
        <strain evidence="6">M08but</strain>
    </source>
</reference>
<dbReference type="RefSeq" id="WP_246912843.1">
    <property type="nucleotide sequence ID" value="NZ_JALJRB010000023.1"/>
</dbReference>
<dbReference type="InterPro" id="IPR011761">
    <property type="entry name" value="ATP-grasp"/>
</dbReference>
<dbReference type="Pfam" id="PF13549">
    <property type="entry name" value="ATP-grasp_5"/>
    <property type="match status" value="1"/>
</dbReference>
<keyword evidence="3 4" id="KW-0067">ATP-binding</keyword>
<protein>
    <submittedName>
        <fullName evidence="6">Acetate--CoA ligase family protein</fullName>
    </submittedName>
</protein>
<proteinExistence type="predicted"/>
<keyword evidence="7" id="KW-1185">Reference proteome</keyword>
<evidence type="ECO:0000259" key="5">
    <source>
        <dbReference type="PROSITE" id="PS50975"/>
    </source>
</evidence>
<sequence length="228" mass="24438">MKKLIESAVEKGAKALSEYDAKQLLSSYGIPVTRETLVQNIEEALAAARAIGYPVVLKACAAELMHKSESGAVAVGIRDDAHLREAYERVAAATDIALQGVLVQEMVEGQRELVVGLNRDPQFGPCVMVGLGGILTEVLKDVAFRVAPFDTAEALEMLDELRCRDMLDAFRGQAPADKAALCEALVAVGRIGLEHTAVAEIDINPIIIDPRGRIKSVDALVVLNGSRH</sequence>
<dbReference type="GO" id="GO:0005524">
    <property type="term" value="F:ATP binding"/>
    <property type="evidence" value="ECO:0007669"/>
    <property type="project" value="UniProtKB-UniRule"/>
</dbReference>
<evidence type="ECO:0000256" key="3">
    <source>
        <dbReference type="ARBA" id="ARBA00022840"/>
    </source>
</evidence>
<keyword evidence="1 6" id="KW-0436">Ligase</keyword>
<dbReference type="EMBL" id="JALJRB010000023">
    <property type="protein sequence ID" value="MCJ8502301.1"/>
    <property type="molecule type" value="Genomic_DNA"/>
</dbReference>
<organism evidence="6 7">
    <name type="scientific">Desulfatitalea alkaliphila</name>
    <dbReference type="NCBI Taxonomy" id="2929485"/>
    <lineage>
        <taxon>Bacteria</taxon>
        <taxon>Pseudomonadati</taxon>
        <taxon>Thermodesulfobacteriota</taxon>
        <taxon>Desulfobacteria</taxon>
        <taxon>Desulfobacterales</taxon>
        <taxon>Desulfosarcinaceae</taxon>
        <taxon>Desulfatitalea</taxon>
    </lineage>
</organism>
<dbReference type="PROSITE" id="PS50975">
    <property type="entry name" value="ATP_GRASP"/>
    <property type="match status" value="1"/>
</dbReference>
<dbReference type="GO" id="GO:0046872">
    <property type="term" value="F:metal ion binding"/>
    <property type="evidence" value="ECO:0007669"/>
    <property type="project" value="InterPro"/>
</dbReference>
<evidence type="ECO:0000256" key="4">
    <source>
        <dbReference type="PROSITE-ProRule" id="PRU00409"/>
    </source>
</evidence>
<gene>
    <name evidence="6" type="ORF">MRX98_17080</name>
</gene>
<evidence type="ECO:0000313" key="7">
    <source>
        <dbReference type="Proteomes" id="UP001165427"/>
    </source>
</evidence>
<dbReference type="PANTHER" id="PTHR43334">
    <property type="entry name" value="ACETATE--COA LIGASE [ADP-FORMING]"/>
    <property type="match status" value="1"/>
</dbReference>
<evidence type="ECO:0000256" key="1">
    <source>
        <dbReference type="ARBA" id="ARBA00022598"/>
    </source>
</evidence>
<dbReference type="InterPro" id="IPR051538">
    <property type="entry name" value="Acyl-CoA_Synth/Transferase"/>
</dbReference>
<dbReference type="Proteomes" id="UP001165427">
    <property type="component" value="Unassembled WGS sequence"/>
</dbReference>
<evidence type="ECO:0000313" key="6">
    <source>
        <dbReference type="EMBL" id="MCJ8502301.1"/>
    </source>
</evidence>
<dbReference type="SUPFAM" id="SSF56059">
    <property type="entry name" value="Glutathione synthetase ATP-binding domain-like"/>
    <property type="match status" value="1"/>
</dbReference>
<name>A0AA41R7D1_9BACT</name>
<feature type="domain" description="ATP-grasp" evidence="5">
    <location>
        <begin position="22"/>
        <end position="115"/>
    </location>
</feature>
<dbReference type="PANTHER" id="PTHR43334:SF1">
    <property type="entry name" value="3-HYDROXYPROPIONATE--COA LIGASE [ADP-FORMING]"/>
    <property type="match status" value="1"/>
</dbReference>